<feature type="region of interest" description="Disordered" evidence="1">
    <location>
        <begin position="1"/>
        <end position="20"/>
    </location>
</feature>
<evidence type="ECO:0000256" key="1">
    <source>
        <dbReference type="SAM" id="MobiDB-lite"/>
    </source>
</evidence>
<dbReference type="Pfam" id="PF07205">
    <property type="entry name" value="DUF1413"/>
    <property type="match status" value="1"/>
</dbReference>
<accession>A0A1U9YXF7</accession>
<gene>
    <name evidence="2" type="ORF">Mame_00738</name>
</gene>
<proteinExistence type="predicted"/>
<name>A0A1U9YXF7_9HYPH</name>
<dbReference type="KEGG" id="mmed:Mame_00738"/>
<evidence type="ECO:0000313" key="3">
    <source>
        <dbReference type="Proteomes" id="UP000191135"/>
    </source>
</evidence>
<reference evidence="2 3" key="1">
    <citation type="submission" date="2017-03" db="EMBL/GenBank/DDBJ databases">
        <title>Foreign affairs: Plasmid Transfer between Roseobacters and Rhizobia.</title>
        <authorList>
            <person name="Bartling P."/>
            <person name="Bunk B."/>
            <person name="Overmann J."/>
            <person name="Brinkmann H."/>
            <person name="Petersen J."/>
        </authorList>
    </citation>
    <scope>NUCLEOTIDE SEQUENCE [LARGE SCALE GENOMIC DNA]</scope>
    <source>
        <strain evidence="2 3">MACL11</strain>
    </source>
</reference>
<dbReference type="InterPro" id="IPR010813">
    <property type="entry name" value="DUF1413"/>
</dbReference>
<dbReference type="STRING" id="1122214.Mame_00738"/>
<evidence type="ECO:0008006" key="4">
    <source>
        <dbReference type="Google" id="ProtNLM"/>
    </source>
</evidence>
<dbReference type="Proteomes" id="UP000191135">
    <property type="component" value="Chromosome"/>
</dbReference>
<feature type="compositionally biased region" description="Pro residues" evidence="1">
    <location>
        <begin position="1"/>
        <end position="10"/>
    </location>
</feature>
<dbReference type="eggNOG" id="ENOG5034C83">
    <property type="taxonomic scope" value="Bacteria"/>
</dbReference>
<sequence length="92" mass="10370">MHPPGKPPADFPGTQTQKTMLDEEDIKTRLLGLEPGEFHFPALYGEGWNRLYIGDKVKIGREFLNAVRKGKFPEVEDTGRKKGGGRVYLKRG</sequence>
<keyword evidence="3" id="KW-1185">Reference proteome</keyword>
<dbReference type="AlphaFoldDB" id="A0A1U9YXF7"/>
<dbReference type="EMBL" id="CP020330">
    <property type="protein sequence ID" value="AQZ50114.1"/>
    <property type="molecule type" value="Genomic_DNA"/>
</dbReference>
<protein>
    <recommendedName>
        <fullName evidence="4">DUF1413 domain-containing protein</fullName>
    </recommendedName>
</protein>
<organism evidence="2 3">
    <name type="scientific">Martelella mediterranea DSM 17316</name>
    <dbReference type="NCBI Taxonomy" id="1122214"/>
    <lineage>
        <taxon>Bacteria</taxon>
        <taxon>Pseudomonadati</taxon>
        <taxon>Pseudomonadota</taxon>
        <taxon>Alphaproteobacteria</taxon>
        <taxon>Hyphomicrobiales</taxon>
        <taxon>Aurantimonadaceae</taxon>
        <taxon>Martelella</taxon>
    </lineage>
</organism>
<evidence type="ECO:0000313" key="2">
    <source>
        <dbReference type="EMBL" id="AQZ50114.1"/>
    </source>
</evidence>